<dbReference type="PANTHER" id="PTHR33930">
    <property type="entry name" value="ALKYL HYDROPEROXIDE REDUCTASE AHPD"/>
    <property type="match status" value="1"/>
</dbReference>
<keyword evidence="4" id="KW-1185">Reference proteome</keyword>
<reference evidence="3 4" key="1">
    <citation type="submission" date="2018-11" db="EMBL/GenBank/DDBJ databases">
        <title>Gemmobacter sp. nov., YIM 102744-1 draft genome.</title>
        <authorList>
            <person name="Li G."/>
            <person name="Jiang Y."/>
        </authorList>
    </citation>
    <scope>NUCLEOTIDE SEQUENCE [LARGE SCALE GENOMIC DNA]</scope>
    <source>
        <strain evidence="3 4">YIM 102744-1</strain>
    </source>
</reference>
<comment type="caution">
    <text evidence="3">The sequence shown here is derived from an EMBL/GenBank/DDBJ whole genome shotgun (WGS) entry which is preliminary data.</text>
</comment>
<evidence type="ECO:0000256" key="1">
    <source>
        <dbReference type="SAM" id="MobiDB-lite"/>
    </source>
</evidence>
<dbReference type="Proteomes" id="UP000282125">
    <property type="component" value="Unassembled WGS sequence"/>
</dbReference>
<accession>A0A3P3DSV3</accession>
<dbReference type="RefSeq" id="WP_124963999.1">
    <property type="nucleotide sequence ID" value="NZ_RRAZ01000006.1"/>
</dbReference>
<feature type="region of interest" description="Disordered" evidence="1">
    <location>
        <begin position="243"/>
        <end position="262"/>
    </location>
</feature>
<gene>
    <name evidence="3" type="ORF">EG244_05430</name>
</gene>
<dbReference type="InterPro" id="IPR029032">
    <property type="entry name" value="AhpD-like"/>
</dbReference>
<dbReference type="GO" id="GO:0051920">
    <property type="term" value="F:peroxiredoxin activity"/>
    <property type="evidence" value="ECO:0007669"/>
    <property type="project" value="InterPro"/>
</dbReference>
<dbReference type="Gene3D" id="1.20.1290.10">
    <property type="entry name" value="AhpD-like"/>
    <property type="match status" value="2"/>
</dbReference>
<evidence type="ECO:0000313" key="4">
    <source>
        <dbReference type="Proteomes" id="UP000282125"/>
    </source>
</evidence>
<proteinExistence type="predicted"/>
<dbReference type="SUPFAM" id="SSF69118">
    <property type="entry name" value="AhpD-like"/>
    <property type="match status" value="1"/>
</dbReference>
<protein>
    <submittedName>
        <fullName evidence="3">Carboxymuconolactone decarboxylase family protein</fullName>
    </submittedName>
</protein>
<organism evidence="3 4">
    <name type="scientific">Falsigemmobacter faecalis</name>
    <dbReference type="NCBI Taxonomy" id="2488730"/>
    <lineage>
        <taxon>Bacteria</taxon>
        <taxon>Pseudomonadati</taxon>
        <taxon>Pseudomonadota</taxon>
        <taxon>Alphaproteobacteria</taxon>
        <taxon>Rhodobacterales</taxon>
        <taxon>Paracoccaceae</taxon>
        <taxon>Falsigemmobacter</taxon>
    </lineage>
</organism>
<dbReference type="Pfam" id="PF02627">
    <property type="entry name" value="CMD"/>
    <property type="match status" value="1"/>
</dbReference>
<sequence length="262" mass="28580">MIDLTPEQQAIKAYFIAERGYWRPWTETILRINPEFLRRYATYAGYPARTGPMSARMIELIYVALDASSTHLFTAGIKTHLDLAMKAGATPADILDVLHLVAAQGLEAVYSGVSILAEEAGLPETCHLPSEQRARVAAIFPENARHVAALAQLDPGYLDVLLGFLEYGDPMEGLRPTERTLIEIALNACFTGRNEESLRRHIRIALDGGVDRAEILQAIQLGAHLAVHGTALGATLLEEHLTTSQSGAAHQNPAVPAERRKA</sequence>
<feature type="domain" description="Carboxymuconolactone decarboxylase-like" evidence="2">
    <location>
        <begin position="34"/>
        <end position="104"/>
    </location>
</feature>
<dbReference type="OrthoDB" id="3824300at2"/>
<name>A0A3P3DSV3_9RHOB</name>
<evidence type="ECO:0000259" key="2">
    <source>
        <dbReference type="Pfam" id="PF02627"/>
    </source>
</evidence>
<dbReference type="InterPro" id="IPR003779">
    <property type="entry name" value="CMD-like"/>
</dbReference>
<dbReference type="AlphaFoldDB" id="A0A3P3DSV3"/>
<dbReference type="EMBL" id="RRAZ01000006">
    <property type="protein sequence ID" value="RRH76612.1"/>
    <property type="molecule type" value="Genomic_DNA"/>
</dbReference>
<dbReference type="PANTHER" id="PTHR33930:SF2">
    <property type="entry name" value="BLR3452 PROTEIN"/>
    <property type="match status" value="1"/>
</dbReference>
<evidence type="ECO:0000313" key="3">
    <source>
        <dbReference type="EMBL" id="RRH76612.1"/>
    </source>
</evidence>